<sequence length="261" mass="28745">MVVDELISRGTGDGWGSTNANAAALRALAEVLETPQPPAQGQTFMLTFDGQTRELDTTGNVVTRHEISTPATGTLRYAAGPVDEMPLVWNRLSYFPAGPGDSVRQSNRGFVVDRELLLIQPEDAPPIVYPVTAGDHIELEMGAIIEEHLRVVNPEDRYFVAVRAPFAAGCDPLNPNLATSPREATPSGTLTREPDYALYEDDQVTFYYDTLPKGTYEFYFRLKASFAGSFVHPAAQAEMMYKQSVYGHSEGTRLIITPRKD</sequence>
<dbReference type="GO" id="GO:0004866">
    <property type="term" value="F:endopeptidase inhibitor activity"/>
    <property type="evidence" value="ECO:0007669"/>
    <property type="project" value="TreeGrafter"/>
</dbReference>
<dbReference type="AlphaFoldDB" id="A0A9D5Q7I7"/>
<protein>
    <recommendedName>
        <fullName evidence="1">Bacterial alpha-2-macroglobulin MG10 domain-containing protein</fullName>
    </recommendedName>
</protein>
<name>A0A9D5Q7I7_9BACT</name>
<evidence type="ECO:0000313" key="3">
    <source>
        <dbReference type="Proteomes" id="UP000649604"/>
    </source>
</evidence>
<dbReference type="PANTHER" id="PTHR40094">
    <property type="entry name" value="ALPHA-2-MACROGLOBULIN HOMOLOG"/>
    <property type="match status" value="1"/>
</dbReference>
<dbReference type="InterPro" id="IPR051802">
    <property type="entry name" value="YfhM-like"/>
</dbReference>
<feature type="domain" description="Bacterial alpha-2-macroglobulin MG10" evidence="1">
    <location>
        <begin position="130"/>
        <end position="242"/>
    </location>
</feature>
<dbReference type="InterPro" id="IPR041246">
    <property type="entry name" value="Bact_MG10"/>
</dbReference>
<comment type="caution">
    <text evidence="2">The sequence shown here is derived from an EMBL/GenBank/DDBJ whole genome shotgun (WGS) entry which is preliminary data.</text>
</comment>
<dbReference type="Pfam" id="PF17973">
    <property type="entry name" value="bMG10"/>
    <property type="match status" value="1"/>
</dbReference>
<accession>A0A9D5Q7I7</accession>
<reference evidence="2" key="1">
    <citation type="submission" date="2019-11" db="EMBL/GenBank/DDBJ databases">
        <title>Microbial mats filling the niche in hypersaline microbial mats.</title>
        <authorList>
            <person name="Wong H.L."/>
            <person name="Macleod F.I."/>
            <person name="White R.A. III"/>
            <person name="Burns B.P."/>
        </authorList>
    </citation>
    <scope>NUCLEOTIDE SEQUENCE</scope>
    <source>
        <strain evidence="2">Rbin_158</strain>
    </source>
</reference>
<organism evidence="2 3">
    <name type="scientific">candidate division KSB3 bacterium</name>
    <dbReference type="NCBI Taxonomy" id="2044937"/>
    <lineage>
        <taxon>Bacteria</taxon>
        <taxon>candidate division KSB3</taxon>
    </lineage>
</organism>
<dbReference type="Proteomes" id="UP000649604">
    <property type="component" value="Unassembled WGS sequence"/>
</dbReference>
<proteinExistence type="predicted"/>
<dbReference type="EMBL" id="WJJP01000662">
    <property type="protein sequence ID" value="MBD3326925.1"/>
    <property type="molecule type" value="Genomic_DNA"/>
</dbReference>
<evidence type="ECO:0000313" key="2">
    <source>
        <dbReference type="EMBL" id="MBD3326925.1"/>
    </source>
</evidence>
<gene>
    <name evidence="2" type="ORF">GF339_20235</name>
</gene>
<evidence type="ECO:0000259" key="1">
    <source>
        <dbReference type="Pfam" id="PF17973"/>
    </source>
</evidence>
<dbReference type="PANTHER" id="PTHR40094:SF1">
    <property type="entry name" value="UBIQUITIN DOMAIN-CONTAINING PROTEIN"/>
    <property type="match status" value="1"/>
</dbReference>